<feature type="transmembrane region" description="Helical" evidence="2">
    <location>
        <begin position="116"/>
        <end position="139"/>
    </location>
</feature>
<proteinExistence type="predicted"/>
<dbReference type="PANTHER" id="PTHR40465:SF1">
    <property type="entry name" value="DUF6534 DOMAIN-CONTAINING PROTEIN"/>
    <property type="match status" value="1"/>
</dbReference>
<accession>A0A0W0G918</accession>
<evidence type="ECO:0000313" key="5">
    <source>
        <dbReference type="Proteomes" id="UP000054988"/>
    </source>
</evidence>
<dbReference type="eggNOG" id="ENOG502SRYS">
    <property type="taxonomic scope" value="Eukaryota"/>
</dbReference>
<feature type="region of interest" description="Disordered" evidence="1">
    <location>
        <begin position="285"/>
        <end position="308"/>
    </location>
</feature>
<evidence type="ECO:0000313" key="4">
    <source>
        <dbReference type="EMBL" id="KTB45055.1"/>
    </source>
</evidence>
<evidence type="ECO:0000256" key="2">
    <source>
        <dbReference type="SAM" id="Phobius"/>
    </source>
</evidence>
<dbReference type="PANTHER" id="PTHR40465">
    <property type="entry name" value="CHROMOSOME 1, WHOLE GENOME SHOTGUN SEQUENCE"/>
    <property type="match status" value="1"/>
</dbReference>
<dbReference type="Pfam" id="PF20152">
    <property type="entry name" value="DUF6534"/>
    <property type="match status" value="1"/>
</dbReference>
<feature type="transmembrane region" description="Helical" evidence="2">
    <location>
        <begin position="151"/>
        <end position="175"/>
    </location>
</feature>
<evidence type="ECO:0000256" key="1">
    <source>
        <dbReference type="SAM" id="MobiDB-lite"/>
    </source>
</evidence>
<evidence type="ECO:0000259" key="3">
    <source>
        <dbReference type="Pfam" id="PF20152"/>
    </source>
</evidence>
<comment type="caution">
    <text evidence="4">The sequence shown here is derived from an EMBL/GenBank/DDBJ whole genome shotgun (WGS) entry which is preliminary data.</text>
</comment>
<feature type="transmembrane region" description="Helical" evidence="2">
    <location>
        <begin position="223"/>
        <end position="242"/>
    </location>
</feature>
<gene>
    <name evidence="4" type="ORF">WG66_2356</name>
</gene>
<feature type="transmembrane region" description="Helical" evidence="2">
    <location>
        <begin position="84"/>
        <end position="104"/>
    </location>
</feature>
<keyword evidence="2" id="KW-1133">Transmembrane helix</keyword>
<sequence>MANSLYAGPLLLGYVFNWGLYGVLSAQVYVFWISFPQDALLARALVFGLYLLETVQTISLTHDSFQYFVYGFGDVASLRKWNNLWINVFAFNALVAPVFQFYFVNRIYILLSRSKLLPGIIIVLSITQFVSGMLHSIFIKGLSENKPFNPIPGFIWTGCGTVVDIAIAVTMVYALSRYDTSYRETRGLIRRLNRLALETGGLIAVVNLVQPCIFILLPKGKAHIIPALVISKLYSNSLLAIFNSRVRIHGARGSRNTRVRGASGWRTSISVTPIHDEGLAIPLSDMRSAGNGEPRASPSGLAGTKSFT</sequence>
<name>A0A0W0G918_MONRR</name>
<feature type="transmembrane region" description="Helical" evidence="2">
    <location>
        <begin position="40"/>
        <end position="60"/>
    </location>
</feature>
<feature type="domain" description="DUF6534" evidence="3">
    <location>
        <begin position="161"/>
        <end position="246"/>
    </location>
</feature>
<dbReference type="EMBL" id="LATX01000791">
    <property type="protein sequence ID" value="KTB45055.1"/>
    <property type="molecule type" value="Genomic_DNA"/>
</dbReference>
<protein>
    <recommendedName>
        <fullName evidence="3">DUF6534 domain-containing protein</fullName>
    </recommendedName>
</protein>
<feature type="transmembrane region" description="Helical" evidence="2">
    <location>
        <begin position="12"/>
        <end position="33"/>
    </location>
</feature>
<dbReference type="AlphaFoldDB" id="A0A0W0G918"/>
<keyword evidence="2" id="KW-0472">Membrane</keyword>
<dbReference type="InterPro" id="IPR045339">
    <property type="entry name" value="DUF6534"/>
</dbReference>
<organism evidence="4 5">
    <name type="scientific">Moniliophthora roreri</name>
    <name type="common">Frosty pod rot fungus</name>
    <name type="synonym">Monilia roreri</name>
    <dbReference type="NCBI Taxonomy" id="221103"/>
    <lineage>
        <taxon>Eukaryota</taxon>
        <taxon>Fungi</taxon>
        <taxon>Dikarya</taxon>
        <taxon>Basidiomycota</taxon>
        <taxon>Agaricomycotina</taxon>
        <taxon>Agaricomycetes</taxon>
        <taxon>Agaricomycetidae</taxon>
        <taxon>Agaricales</taxon>
        <taxon>Marasmiineae</taxon>
        <taxon>Marasmiaceae</taxon>
        <taxon>Moniliophthora</taxon>
    </lineage>
</organism>
<dbReference type="Proteomes" id="UP000054988">
    <property type="component" value="Unassembled WGS sequence"/>
</dbReference>
<reference evidence="4 5" key="1">
    <citation type="submission" date="2015-12" db="EMBL/GenBank/DDBJ databases">
        <title>Draft genome sequence of Moniliophthora roreri, the causal agent of frosty pod rot of cacao.</title>
        <authorList>
            <person name="Aime M.C."/>
            <person name="Diaz-Valderrama J.R."/>
            <person name="Kijpornyongpan T."/>
            <person name="Phillips-Mora W."/>
        </authorList>
    </citation>
    <scope>NUCLEOTIDE SEQUENCE [LARGE SCALE GENOMIC DNA]</scope>
    <source>
        <strain evidence="4 5">MCA 2952</strain>
    </source>
</reference>
<keyword evidence="2" id="KW-0812">Transmembrane</keyword>
<feature type="transmembrane region" description="Helical" evidence="2">
    <location>
        <begin position="195"/>
        <end position="217"/>
    </location>
</feature>